<dbReference type="RefSeq" id="WP_316413668.1">
    <property type="nucleotide sequence ID" value="NZ_AP027080.1"/>
</dbReference>
<evidence type="ECO:0000313" key="2">
    <source>
        <dbReference type="Proteomes" id="UP001238179"/>
    </source>
</evidence>
<evidence type="ECO:0008006" key="3">
    <source>
        <dbReference type="Google" id="ProtNLM"/>
    </source>
</evidence>
<dbReference type="Proteomes" id="UP001238179">
    <property type="component" value="Chromosome"/>
</dbReference>
<dbReference type="Gene3D" id="3.40.50.2000">
    <property type="entry name" value="Glycogen Phosphorylase B"/>
    <property type="match status" value="1"/>
</dbReference>
<protein>
    <recommendedName>
        <fullName evidence="3">Tetratricopeptide repeat protein</fullName>
    </recommendedName>
</protein>
<organism evidence="1 2">
    <name type="scientific">Mesoterricola silvestris</name>
    <dbReference type="NCBI Taxonomy" id="2927979"/>
    <lineage>
        <taxon>Bacteria</taxon>
        <taxon>Pseudomonadati</taxon>
        <taxon>Acidobacteriota</taxon>
        <taxon>Holophagae</taxon>
        <taxon>Holophagales</taxon>
        <taxon>Holophagaceae</taxon>
        <taxon>Mesoterricola</taxon>
    </lineage>
</organism>
<dbReference type="EMBL" id="AP027080">
    <property type="protein sequence ID" value="BDU74985.1"/>
    <property type="molecule type" value="Genomic_DNA"/>
</dbReference>
<sequence>MDPDPALQDARRLDREGQPGRAVLAYKLAARAGSFEAKVDLSGLLVRMGRHDEALALCAEILEARPGLPAALQNLAGACLGLGRLDEARAHARALLEAEPANPQGHLALALAGGGEEHLRRARELAPGDSGIRRTLIHRLLPRRAWDELLPLWQEVIDQEMEGPKARFETSLLHLTYGRFREGWEAYESRFLPPNEAFPRVDSPRPPWDGSPFPGRTLLLHYEQGFGDTLMFIRFAARARERGGRVLALVQPALLPVLRSARGVDLLFTLDDPVPPFDLRLPLLSLPRVLGTVLETIPSEVPYLAPPPGTCAAAEAIRPSPRLKVGLVWAGSADHAKDALRSVPPDLLGRLDAVPGVDWYSLQVGFEGCPPFATDLGPLLRDFGDTAQALAKLDLLITVDTAVAHLAGALGKPTWLLLPLVPEWRWLLDREDSPWYPTLRLFRQLDGHAWDGVLARVEVSLNDLMNTRRGTC</sequence>
<dbReference type="InterPro" id="IPR011990">
    <property type="entry name" value="TPR-like_helical_dom_sf"/>
</dbReference>
<reference evidence="2" key="1">
    <citation type="journal article" date="2023" name="Int. J. Syst. Evol. Microbiol.">
        <title>Mesoterricola silvestris gen. nov., sp. nov., Mesoterricola sediminis sp. nov., Geothrix oryzae sp. nov., Geothrix edaphica sp. nov., Geothrix rubra sp. nov., and Geothrix limicola sp. nov., six novel members of Acidobacteriota isolated from soils.</title>
        <authorList>
            <person name="Itoh H."/>
            <person name="Sugisawa Y."/>
            <person name="Mise K."/>
            <person name="Xu Z."/>
            <person name="Kuniyasu M."/>
            <person name="Ushijima N."/>
            <person name="Kawano K."/>
            <person name="Kobayashi E."/>
            <person name="Shiratori Y."/>
            <person name="Masuda Y."/>
            <person name="Senoo K."/>
        </authorList>
    </citation>
    <scope>NUCLEOTIDE SEQUENCE [LARGE SCALE GENOMIC DNA]</scope>
    <source>
        <strain evidence="2">W79</strain>
    </source>
</reference>
<dbReference type="AlphaFoldDB" id="A0AA48GV66"/>
<evidence type="ECO:0000313" key="1">
    <source>
        <dbReference type="EMBL" id="BDU74985.1"/>
    </source>
</evidence>
<dbReference type="Gene3D" id="1.25.40.10">
    <property type="entry name" value="Tetratricopeptide repeat domain"/>
    <property type="match status" value="1"/>
</dbReference>
<dbReference type="KEGG" id="msil:METEAL_41590"/>
<dbReference type="SUPFAM" id="SSF53756">
    <property type="entry name" value="UDP-Glycosyltransferase/glycogen phosphorylase"/>
    <property type="match status" value="1"/>
</dbReference>
<dbReference type="Pfam" id="PF14559">
    <property type="entry name" value="TPR_19"/>
    <property type="match status" value="1"/>
</dbReference>
<gene>
    <name evidence="1" type="ORF">METEAL_41590</name>
</gene>
<accession>A0AA48GV66</accession>
<keyword evidence="2" id="KW-1185">Reference proteome</keyword>
<proteinExistence type="predicted"/>
<name>A0AA48GV66_9BACT</name>
<dbReference type="SUPFAM" id="SSF48452">
    <property type="entry name" value="TPR-like"/>
    <property type="match status" value="1"/>
</dbReference>